<comment type="caution">
    <text evidence="5">The sequence shown here is derived from an EMBL/GenBank/DDBJ whole genome shotgun (WGS) entry which is preliminary data.</text>
</comment>
<feature type="coiled-coil region" evidence="2">
    <location>
        <begin position="736"/>
        <end position="763"/>
    </location>
</feature>
<dbReference type="RefSeq" id="WP_148621805.1">
    <property type="nucleotide sequence ID" value="NZ_SDGZ01000004.1"/>
</dbReference>
<dbReference type="PANTHER" id="PTHR37813:SF1">
    <property type="entry name" value="FELS-2 PROPHAGE PROTEIN"/>
    <property type="match status" value="1"/>
</dbReference>
<evidence type="ECO:0000259" key="4">
    <source>
        <dbReference type="Pfam" id="PF10145"/>
    </source>
</evidence>
<evidence type="ECO:0000313" key="5">
    <source>
        <dbReference type="EMBL" id="TYC50895.1"/>
    </source>
</evidence>
<organism evidence="5 6">
    <name type="scientific">Weissella muntiaci</name>
    <dbReference type="NCBI Taxonomy" id="2508881"/>
    <lineage>
        <taxon>Bacteria</taxon>
        <taxon>Bacillati</taxon>
        <taxon>Bacillota</taxon>
        <taxon>Bacilli</taxon>
        <taxon>Lactobacillales</taxon>
        <taxon>Lactobacillaceae</taxon>
        <taxon>Weissella</taxon>
    </lineage>
</organism>
<name>A0A6C2CCJ4_9LACO</name>
<dbReference type="Pfam" id="PF10145">
    <property type="entry name" value="PhageMin_Tail"/>
    <property type="match status" value="1"/>
</dbReference>
<dbReference type="OrthoDB" id="2137849at2"/>
<evidence type="ECO:0000256" key="2">
    <source>
        <dbReference type="SAM" id="Coils"/>
    </source>
</evidence>
<keyword evidence="1" id="KW-1188">Viral release from host cell</keyword>
<protein>
    <submittedName>
        <fullName evidence="5">Phage tail tape measure protein</fullName>
    </submittedName>
</protein>
<feature type="coiled-coil region" evidence="2">
    <location>
        <begin position="95"/>
        <end position="129"/>
    </location>
</feature>
<dbReference type="InterPro" id="IPR010090">
    <property type="entry name" value="Phage_tape_meas"/>
</dbReference>
<accession>A0A6C2CCJ4</accession>
<dbReference type="Proteomes" id="UP000371977">
    <property type="component" value="Unassembled WGS sequence"/>
</dbReference>
<evidence type="ECO:0000256" key="3">
    <source>
        <dbReference type="SAM" id="MobiDB-lite"/>
    </source>
</evidence>
<dbReference type="EMBL" id="SDGZ01000004">
    <property type="protein sequence ID" value="TYC50895.1"/>
    <property type="molecule type" value="Genomic_DNA"/>
</dbReference>
<keyword evidence="2" id="KW-0175">Coiled coil</keyword>
<reference evidence="5 6" key="1">
    <citation type="submission" date="2019-01" db="EMBL/GenBank/DDBJ databases">
        <title>Weissella sp. nov., a novel lactic acid bacterium isolated from animal feces.</title>
        <authorList>
            <person name="Wang L.-T."/>
        </authorList>
    </citation>
    <scope>NUCLEOTIDE SEQUENCE [LARGE SCALE GENOMIC DNA]</scope>
    <source>
        <strain evidence="5 6">8H-2</strain>
    </source>
</reference>
<feature type="domain" description="Phage tail tape measure protein" evidence="4">
    <location>
        <begin position="196"/>
        <end position="394"/>
    </location>
</feature>
<feature type="region of interest" description="Disordered" evidence="3">
    <location>
        <begin position="1099"/>
        <end position="1120"/>
    </location>
</feature>
<keyword evidence="6" id="KW-1185">Reference proteome</keyword>
<evidence type="ECO:0000313" key="6">
    <source>
        <dbReference type="Proteomes" id="UP000371977"/>
    </source>
</evidence>
<proteinExistence type="predicted"/>
<feature type="compositionally biased region" description="Basic and acidic residues" evidence="3">
    <location>
        <begin position="1099"/>
        <end position="1119"/>
    </location>
</feature>
<gene>
    <name evidence="5" type="ORF">ESZ50_01375</name>
</gene>
<dbReference type="PANTHER" id="PTHR37813">
    <property type="entry name" value="FELS-2 PROPHAGE PROTEIN"/>
    <property type="match status" value="1"/>
</dbReference>
<evidence type="ECO:0000256" key="1">
    <source>
        <dbReference type="ARBA" id="ARBA00022612"/>
    </source>
</evidence>
<sequence length="1320" mass="139785">MALDEELGRLNIKVSMDDSELAKSVDNVDRSISKNAKSFSAFNRSIRGGDQEIASHAAKLGMLKESIVGMSDKTEKLNAVISNQGKMSQYTAAEQETLRGKYAQSQVQLEAYKNEFTNTAKEMADLQVKTQGFTGKLNTFGSAATNVGDKMTRNVTVPLGIVGGLALKTGMDFEAGMSRVQAIAGASKSQLKQLTDQAIELGQKTQFSASEVSGGMENLASAGFSVNEIMQAMPGMLDLAAVSGGDVAQASEYAASALRAFNLDASQSGHVSDVFAKAAADTNAEVGDMGEAMKYAGPVASQLGMSIEETAAAIGDMSDKGIKGSQAGTTLRGALTRLAKPTQEMTSTMQQYGLSFFDAQGKMLPFGQIIGQLHDKVGNLDEKSRAAALTTLFGKEALSGMMALVSSGEGKYDNLTKSLQNSDGAADKMAKTMQDNAKNAIEQMMGSLETAAIKIEQAAAPSIKQLAEFVGKLADAFSNLSPEAQNMILKFGLLTAAAGPALSIIGRVSTGTVAMTAAFAKVKTGMAVTKELGALTTGATGATRGMELLGGGAGKAALAFGALSPVMLGVIGTAALLGGGLVLLGKAYADHQYATRWGDDVSASASTALDGMQKAQQGISDALITTGNDGENASKKVGDAFENMADRVKKSADDSNAALSKSYSNLPPEVQAMVEASIKQRQKENNDRVQEAKTTADAVANIEKQGGKLSVDQQTFVSNSRQKLNELGIQNLGLSAKAEKQALAALNNDVENMNAQARDKAQTSLTSTLEKADKSYEKSKASIKSMYDQGVIGAEDFSKANAELDKTHSAQINPMLARLYELMKASGTSSEMMETAFETMGYSLDDAKSAFDNMAKGADKSTGTVISATGKMSDKTKEAVKQWNGLVFDEKTGQVKTNAKDEVAEAMKSGDNWNSLKLAAKEAPVHSDARAVFAEAAIQAGTWDKLSIKDKEAMVKSNAAEEVLKGKASLSDFNSLDVPTKQLIVSSNAPQQVFDSLTQMGTWDSLPDSIKNIYLNSNVTGIVDGSKMKLSEWNTLTPEQKQLISQDSSSAAVKSAITTTDQWNALPTPVKEILAHNSDARKAFSDAKIDLGEYEKVKPTKKKLDADSSKAKSESDKAKNSVNQFSDIKTKTKSLDAKWQGGQAVRNAKSDIDSIHDKTVTITTKEVTEKAHKATGDPNFAGGDVVVNDQKGSLYKELIQLPSGRTFMPQGRNREYNLPQGTRIFNATDTARLMTAKLNTDRLKTLSQLDIPSPTAGNVPVPQTQGTDDRAIAMMATMVDFLSTIAEKDFKPYIGKDAIVDAANSGLGDIAAWRRNGVSV</sequence>
<dbReference type="NCBIfam" id="TIGR01760">
    <property type="entry name" value="tape_meas_TP901"/>
    <property type="match status" value="1"/>
</dbReference>